<dbReference type="EMBL" id="CP144543">
    <property type="protein sequence ID" value="WVW83448.1"/>
    <property type="molecule type" value="Genomic_DNA"/>
</dbReference>
<dbReference type="Proteomes" id="UP000092730">
    <property type="component" value="Chromosome 3"/>
</dbReference>
<dbReference type="RefSeq" id="XP_019043040.1">
    <property type="nucleotide sequence ID" value="XM_019195327.1"/>
</dbReference>
<name>A0A1B9FT88_9TREE</name>
<keyword evidence="4" id="KW-1185">Reference proteome</keyword>
<evidence type="ECO:0000313" key="3">
    <source>
        <dbReference type="EMBL" id="WVW83448.1"/>
    </source>
</evidence>
<organism evidence="2">
    <name type="scientific">Kwoniella bestiolae CBS 10118</name>
    <dbReference type="NCBI Taxonomy" id="1296100"/>
    <lineage>
        <taxon>Eukaryota</taxon>
        <taxon>Fungi</taxon>
        <taxon>Dikarya</taxon>
        <taxon>Basidiomycota</taxon>
        <taxon>Agaricomycotina</taxon>
        <taxon>Tremellomycetes</taxon>
        <taxon>Tremellales</taxon>
        <taxon>Cryptococcaceae</taxon>
        <taxon>Kwoniella</taxon>
    </lineage>
</organism>
<dbReference type="EMBL" id="KI894026">
    <property type="protein sequence ID" value="OCF21970.1"/>
    <property type="molecule type" value="Genomic_DNA"/>
</dbReference>
<evidence type="ECO:0000313" key="2">
    <source>
        <dbReference type="EMBL" id="OCF21970.1"/>
    </source>
</evidence>
<reference evidence="3" key="2">
    <citation type="submission" date="2013-07" db="EMBL/GenBank/DDBJ databases">
        <authorList>
            <consortium name="The Broad Institute Genome Sequencing Platform"/>
            <person name="Cuomo C."/>
            <person name="Litvintseva A."/>
            <person name="Chen Y."/>
            <person name="Heitman J."/>
            <person name="Sun S."/>
            <person name="Springer D."/>
            <person name="Dromer F."/>
            <person name="Young S.K."/>
            <person name="Zeng Q."/>
            <person name="Gargeya S."/>
            <person name="Fitzgerald M."/>
            <person name="Abouelleil A."/>
            <person name="Alvarado L."/>
            <person name="Berlin A.M."/>
            <person name="Chapman S.B."/>
            <person name="Dewar J."/>
            <person name="Goldberg J."/>
            <person name="Griggs A."/>
            <person name="Gujja S."/>
            <person name="Hansen M."/>
            <person name="Howarth C."/>
            <person name="Imamovic A."/>
            <person name="Larimer J."/>
            <person name="McCowan C."/>
            <person name="Murphy C."/>
            <person name="Pearson M."/>
            <person name="Priest M."/>
            <person name="Roberts A."/>
            <person name="Saif S."/>
            <person name="Shea T."/>
            <person name="Sykes S."/>
            <person name="Wortman J."/>
            <person name="Nusbaum C."/>
            <person name="Birren B."/>
        </authorList>
    </citation>
    <scope>NUCLEOTIDE SEQUENCE</scope>
    <source>
        <strain evidence="3">CBS 10118</strain>
    </source>
</reference>
<reference evidence="3" key="4">
    <citation type="submission" date="2024-02" db="EMBL/GenBank/DDBJ databases">
        <title>Comparative genomics of Cryptococcus and Kwoniella reveals pathogenesis evolution and contrasting modes of karyotype evolution via chromosome fusion or intercentromeric recombination.</title>
        <authorList>
            <person name="Coelho M.A."/>
            <person name="David-Palma M."/>
            <person name="Shea T."/>
            <person name="Bowers K."/>
            <person name="McGinley-Smith S."/>
            <person name="Mohammad A.W."/>
            <person name="Gnirke A."/>
            <person name="Yurkov A.M."/>
            <person name="Nowrousian M."/>
            <person name="Sun S."/>
            <person name="Cuomo C.A."/>
            <person name="Heitman J."/>
        </authorList>
    </citation>
    <scope>NUCLEOTIDE SEQUENCE</scope>
    <source>
        <strain evidence="3">CBS 10118</strain>
    </source>
</reference>
<protein>
    <submittedName>
        <fullName evidence="2">Uncharacterized protein</fullName>
    </submittedName>
</protein>
<reference evidence="2" key="1">
    <citation type="submission" date="2013-07" db="EMBL/GenBank/DDBJ databases">
        <title>The Genome Sequence of Cryptococcus bestiolae CBS10118.</title>
        <authorList>
            <consortium name="The Broad Institute Genome Sequencing Platform"/>
            <person name="Cuomo C."/>
            <person name="Litvintseva A."/>
            <person name="Chen Y."/>
            <person name="Heitman J."/>
            <person name="Sun S."/>
            <person name="Springer D."/>
            <person name="Dromer F."/>
            <person name="Young S.K."/>
            <person name="Zeng Q."/>
            <person name="Gargeya S."/>
            <person name="Fitzgerald M."/>
            <person name="Abouelleil A."/>
            <person name="Alvarado L."/>
            <person name="Berlin A.M."/>
            <person name="Chapman S.B."/>
            <person name="Dewar J."/>
            <person name="Goldberg J."/>
            <person name="Griggs A."/>
            <person name="Gujja S."/>
            <person name="Hansen M."/>
            <person name="Howarth C."/>
            <person name="Imamovic A."/>
            <person name="Larimer J."/>
            <person name="McCowan C."/>
            <person name="Murphy C."/>
            <person name="Pearson M."/>
            <person name="Priest M."/>
            <person name="Roberts A."/>
            <person name="Saif S."/>
            <person name="Shea T."/>
            <person name="Sykes S."/>
            <person name="Wortman J."/>
            <person name="Nusbaum C."/>
            <person name="Birren B."/>
        </authorList>
    </citation>
    <scope>NUCLEOTIDE SEQUENCE [LARGE SCALE GENOMIC DNA]</scope>
    <source>
        <strain evidence="2">CBS 10118</strain>
    </source>
</reference>
<sequence>MVFAGFTVPVHPSAEPSLGSERHLRDTVQGKDSDLVFDVPEWTKDQMAKLNPEIEKWLEDPSAKYAHFLVFDDTGSDVVHHPDCRALDCSGFSLDLGPEDADQDNLSDYKCNDESPEERYTHEALEDHQIISILAQEKAVNPKMVRISVAGVPFIRGTLIGNSVYTYRPDLGAAGQGSQQGGDDQTDHNSDAMEVSKTISVVPRFEFLPIKR</sequence>
<dbReference type="AlphaFoldDB" id="A0A1B9FT88"/>
<dbReference type="GeneID" id="30213150"/>
<evidence type="ECO:0000256" key="1">
    <source>
        <dbReference type="SAM" id="MobiDB-lite"/>
    </source>
</evidence>
<feature type="region of interest" description="Disordered" evidence="1">
    <location>
        <begin position="171"/>
        <end position="190"/>
    </location>
</feature>
<accession>A0A1B9FT88</accession>
<dbReference type="KEGG" id="kbi:30213150"/>
<dbReference type="VEuPathDB" id="FungiDB:I302_08751"/>
<evidence type="ECO:0000313" key="4">
    <source>
        <dbReference type="Proteomes" id="UP000092730"/>
    </source>
</evidence>
<gene>
    <name evidence="2" type="ORF">I302_08751</name>
    <name evidence="3" type="ORF">I302_105469</name>
</gene>
<reference evidence="2" key="3">
    <citation type="submission" date="2014-01" db="EMBL/GenBank/DDBJ databases">
        <title>Evolution of pathogenesis and genome organization in the Tremellales.</title>
        <authorList>
            <person name="Cuomo C."/>
            <person name="Litvintseva A."/>
            <person name="Heitman J."/>
            <person name="Chen Y."/>
            <person name="Sun S."/>
            <person name="Springer D."/>
            <person name="Dromer F."/>
            <person name="Young S."/>
            <person name="Zeng Q."/>
            <person name="Chapman S."/>
            <person name="Gujja S."/>
            <person name="Saif S."/>
            <person name="Birren B."/>
        </authorList>
    </citation>
    <scope>NUCLEOTIDE SEQUENCE</scope>
    <source>
        <strain evidence="2">CBS 10118</strain>
    </source>
</reference>
<proteinExistence type="predicted"/>